<feature type="transmembrane region" description="Helical" evidence="8">
    <location>
        <begin position="287"/>
        <end position="309"/>
    </location>
</feature>
<dbReference type="GO" id="GO:0030425">
    <property type="term" value="C:dendrite"/>
    <property type="evidence" value="ECO:0007669"/>
    <property type="project" value="TreeGrafter"/>
</dbReference>
<keyword evidence="3 8" id="KW-0812">Transmembrane</keyword>
<evidence type="ECO:0000256" key="2">
    <source>
        <dbReference type="ARBA" id="ARBA00022475"/>
    </source>
</evidence>
<dbReference type="RefSeq" id="XP_016931957.3">
    <property type="nucleotide sequence ID" value="XM_017076468.4"/>
</dbReference>
<dbReference type="Pfam" id="PF08395">
    <property type="entry name" value="7tm_7"/>
    <property type="match status" value="1"/>
</dbReference>
<comment type="function">
    <text evidence="8">Gustatory receptor which mediates acceptance or avoidance behavior, depending on its substrates.</text>
</comment>
<gene>
    <name evidence="10" type="primary">Gr28b</name>
</gene>
<dbReference type="PANTHER" id="PTHR21143">
    <property type="entry name" value="INVERTEBRATE GUSTATORY RECEPTOR"/>
    <property type="match status" value="1"/>
</dbReference>
<feature type="transmembrane region" description="Helical" evidence="8">
    <location>
        <begin position="407"/>
        <end position="425"/>
    </location>
</feature>
<dbReference type="GO" id="GO:0050909">
    <property type="term" value="P:sensory perception of taste"/>
    <property type="evidence" value="ECO:0007669"/>
    <property type="project" value="InterPro"/>
</dbReference>
<evidence type="ECO:0000256" key="6">
    <source>
        <dbReference type="ARBA" id="ARBA00023170"/>
    </source>
</evidence>
<dbReference type="InterPro" id="IPR013604">
    <property type="entry name" value="7TM_chemorcpt"/>
</dbReference>
<feature type="transmembrane region" description="Helical" evidence="8">
    <location>
        <begin position="103"/>
        <end position="122"/>
    </location>
</feature>
<sequence length="452" mass="51344">MIRYGVDTFRGFRGRVRYWLSARDCYGSISLMVAIAFAMGITPYLVRRNSQGESVLAPSWYGFLNAISRWLLLAYCYSYINLSNESLIGYFMSNHVSQFSTKLHDIGGIIVAIFTFIIPLLLRKHFLKSVKTMVQADQQLDRLRSPVNFKAVVGQVVLVISVVVIVDTILLTTCLVCLAKMEVYASWQLIFIFVYELLVVSITICMFCLMTRTVQRRIACLHKVLKNLAHQWDSRTLKAVTQKQRSLQCLDSFSMYTIVTKDPAEIIQESMEIHHLICEAAATANKYFTYQLLTIISIAFLIIVFDAYYVLETLLGKSKRESKFKTVEFVTFFSCQMILYLIAIISIVEGSNRAIKKSEKTGGIVHSLLNKTKSAEVKEKLQQFSMQLMHLKINFTAAGLFNIDRTLYFTISGALTTYLIILLQFTSNSPNNGYGNGGSCCETYNNMTNHTL</sequence>
<reference evidence="10" key="2">
    <citation type="submission" date="2025-08" db="UniProtKB">
        <authorList>
            <consortium name="RefSeq"/>
        </authorList>
    </citation>
    <scope>IDENTIFICATION</scope>
</reference>
<keyword evidence="2 8" id="KW-1003">Cell membrane</keyword>
<dbReference type="GO" id="GO:0008049">
    <property type="term" value="P:male courtship behavior"/>
    <property type="evidence" value="ECO:0007669"/>
    <property type="project" value="TreeGrafter"/>
</dbReference>
<keyword evidence="5 8" id="KW-0472">Membrane</keyword>
<dbReference type="PANTHER" id="PTHR21143:SF104">
    <property type="entry name" value="GUSTATORY RECEPTOR 8A-RELATED"/>
    <property type="match status" value="1"/>
</dbReference>
<evidence type="ECO:0000256" key="7">
    <source>
        <dbReference type="ARBA" id="ARBA00023224"/>
    </source>
</evidence>
<dbReference type="GO" id="GO:0030424">
    <property type="term" value="C:axon"/>
    <property type="evidence" value="ECO:0007669"/>
    <property type="project" value="TreeGrafter"/>
</dbReference>
<feature type="transmembrane region" description="Helical" evidence="8">
    <location>
        <begin position="26"/>
        <end position="46"/>
    </location>
</feature>
<dbReference type="GO" id="GO:0043025">
    <property type="term" value="C:neuronal cell body"/>
    <property type="evidence" value="ECO:0007669"/>
    <property type="project" value="TreeGrafter"/>
</dbReference>
<evidence type="ECO:0000313" key="9">
    <source>
        <dbReference type="Proteomes" id="UP001652628"/>
    </source>
</evidence>
<evidence type="ECO:0000256" key="1">
    <source>
        <dbReference type="ARBA" id="ARBA00004651"/>
    </source>
</evidence>
<keyword evidence="6 8" id="KW-0675">Receptor</keyword>
<reference evidence="9" key="1">
    <citation type="submission" date="2025-05" db="UniProtKB">
        <authorList>
            <consortium name="RefSeq"/>
        </authorList>
    </citation>
    <scope>NUCLEOTIDE SEQUENCE [LARGE SCALE GENOMIC DNA]</scope>
</reference>
<dbReference type="GO" id="GO:0007635">
    <property type="term" value="P:chemosensory behavior"/>
    <property type="evidence" value="ECO:0007669"/>
    <property type="project" value="TreeGrafter"/>
</dbReference>
<accession>A0AB39ZB69</accession>
<dbReference type="GO" id="GO:0007165">
    <property type="term" value="P:signal transduction"/>
    <property type="evidence" value="ECO:0007669"/>
    <property type="project" value="UniProtKB-KW"/>
</dbReference>
<dbReference type="GO" id="GO:0005886">
    <property type="term" value="C:plasma membrane"/>
    <property type="evidence" value="ECO:0007669"/>
    <property type="project" value="UniProtKB-SubCell"/>
</dbReference>
<keyword evidence="4 8" id="KW-1133">Transmembrane helix</keyword>
<evidence type="ECO:0000256" key="3">
    <source>
        <dbReference type="ARBA" id="ARBA00022692"/>
    </source>
</evidence>
<comment type="similarity">
    <text evidence="8">Belongs to the insect chemoreceptor superfamily. Gustatory receptor (GR) family.</text>
</comment>
<dbReference type="AlphaFoldDB" id="A0AB39ZB69"/>
<proteinExistence type="inferred from homology"/>
<feature type="transmembrane region" description="Helical" evidence="8">
    <location>
        <begin position="329"/>
        <end position="348"/>
    </location>
</feature>
<dbReference type="GeneID" id="108011348"/>
<name>A0AB39ZB69_DROSZ</name>
<evidence type="ECO:0000256" key="4">
    <source>
        <dbReference type="ARBA" id="ARBA00022989"/>
    </source>
</evidence>
<dbReference type="Proteomes" id="UP001652628">
    <property type="component" value="Chromosome 2L"/>
</dbReference>
<keyword evidence="9" id="KW-1185">Reference proteome</keyword>
<keyword evidence="7 8" id="KW-0807">Transducer</keyword>
<feature type="transmembrane region" description="Helical" evidence="8">
    <location>
        <begin position="187"/>
        <end position="209"/>
    </location>
</feature>
<organism evidence="9 10">
    <name type="scientific">Drosophila suzukii</name>
    <name type="common">Spotted-wing drosophila fruit fly</name>
    <dbReference type="NCBI Taxonomy" id="28584"/>
    <lineage>
        <taxon>Eukaryota</taxon>
        <taxon>Metazoa</taxon>
        <taxon>Ecdysozoa</taxon>
        <taxon>Arthropoda</taxon>
        <taxon>Hexapoda</taxon>
        <taxon>Insecta</taxon>
        <taxon>Pterygota</taxon>
        <taxon>Neoptera</taxon>
        <taxon>Endopterygota</taxon>
        <taxon>Diptera</taxon>
        <taxon>Brachycera</taxon>
        <taxon>Muscomorpha</taxon>
        <taxon>Ephydroidea</taxon>
        <taxon>Drosophilidae</taxon>
        <taxon>Drosophila</taxon>
        <taxon>Sophophora</taxon>
    </lineage>
</organism>
<comment type="subcellular location">
    <subcellularLocation>
        <location evidence="1 8">Cell membrane</location>
        <topology evidence="1 8">Multi-pass membrane protein</topology>
    </subcellularLocation>
</comment>
<protein>
    <recommendedName>
        <fullName evidence="8">Gustatory receptor</fullName>
    </recommendedName>
</protein>
<evidence type="ECO:0000313" key="10">
    <source>
        <dbReference type="RefSeq" id="XP_016931957.3"/>
    </source>
</evidence>
<evidence type="ECO:0000256" key="5">
    <source>
        <dbReference type="ARBA" id="ARBA00023136"/>
    </source>
</evidence>
<feature type="transmembrane region" description="Helical" evidence="8">
    <location>
        <begin position="152"/>
        <end position="181"/>
    </location>
</feature>
<evidence type="ECO:0000256" key="8">
    <source>
        <dbReference type="RuleBase" id="RU363108"/>
    </source>
</evidence>